<dbReference type="EC" id="1.14.16.1" evidence="5"/>
<feature type="domain" description="Biopterin-dependent aromatic amino acid hydroxylase family profile" evidence="14">
    <location>
        <begin position="1"/>
        <end position="268"/>
    </location>
</feature>
<organism evidence="16 18">
    <name type="scientific">Pseudidiomarina aestuarii</name>
    <dbReference type="NCBI Taxonomy" id="624146"/>
    <lineage>
        <taxon>Bacteria</taxon>
        <taxon>Pseudomonadati</taxon>
        <taxon>Pseudomonadota</taxon>
        <taxon>Gammaproteobacteria</taxon>
        <taxon>Alteromonadales</taxon>
        <taxon>Idiomarinaceae</taxon>
        <taxon>Pseudidiomarina</taxon>
    </lineage>
</organism>
<gene>
    <name evidence="16" type="ORF">C9927_03850</name>
    <name evidence="15" type="ORF">C9928_06255</name>
</gene>
<dbReference type="EMBL" id="PYVF01000052">
    <property type="protein sequence ID" value="PTB88541.1"/>
    <property type="molecule type" value="Genomic_DNA"/>
</dbReference>
<comment type="catalytic activity">
    <reaction evidence="1">
        <text>(6R)-L-erythro-5,6,7,8-tetrahydrobiopterin + L-phenylalanine + O2 = (4aS,6R)-4a-hydroxy-L-erythro-5,6,7,8-tetrahydrobiopterin + L-tyrosine</text>
        <dbReference type="Rhea" id="RHEA:20273"/>
        <dbReference type="ChEBI" id="CHEBI:15379"/>
        <dbReference type="ChEBI" id="CHEBI:15642"/>
        <dbReference type="ChEBI" id="CHEBI:58095"/>
        <dbReference type="ChEBI" id="CHEBI:58315"/>
        <dbReference type="ChEBI" id="CHEBI:59560"/>
        <dbReference type="EC" id="1.14.16.1"/>
    </reaction>
</comment>
<dbReference type="PROSITE" id="PS00367">
    <property type="entry name" value="BH4_AAA_HYDROXYL_1"/>
    <property type="match status" value="1"/>
</dbReference>
<evidence type="ECO:0000313" key="17">
    <source>
        <dbReference type="Proteomes" id="UP000241514"/>
    </source>
</evidence>
<keyword evidence="10 16" id="KW-0503">Monooxygenase</keyword>
<dbReference type="PANTHER" id="PTHR11473:SF24">
    <property type="entry name" value="PHENYLALANINE-4-HYDROXYLASE"/>
    <property type="match status" value="1"/>
</dbReference>
<dbReference type="GO" id="GO:0006559">
    <property type="term" value="P:L-phenylalanine catabolic process"/>
    <property type="evidence" value="ECO:0007669"/>
    <property type="project" value="UniProtKB-UniPathway"/>
</dbReference>
<evidence type="ECO:0000256" key="9">
    <source>
        <dbReference type="ARBA" id="ARBA00023004"/>
    </source>
</evidence>
<evidence type="ECO:0000256" key="10">
    <source>
        <dbReference type="ARBA" id="ARBA00023033"/>
    </source>
</evidence>
<dbReference type="InterPro" id="IPR005960">
    <property type="entry name" value="Phe-4-hydroxylase_mono"/>
</dbReference>
<dbReference type="InterPro" id="IPR036951">
    <property type="entry name" value="ArAA_hydroxylase_sf"/>
</dbReference>
<dbReference type="GO" id="GO:0005506">
    <property type="term" value="F:iron ion binding"/>
    <property type="evidence" value="ECO:0007669"/>
    <property type="project" value="InterPro"/>
</dbReference>
<evidence type="ECO:0000256" key="6">
    <source>
        <dbReference type="ARBA" id="ARBA00020276"/>
    </source>
</evidence>
<dbReference type="PRINTS" id="PR00372">
    <property type="entry name" value="FYWHYDRXLASE"/>
</dbReference>
<evidence type="ECO:0000256" key="5">
    <source>
        <dbReference type="ARBA" id="ARBA00011995"/>
    </source>
</evidence>
<comment type="pathway">
    <text evidence="3">Amino-acid degradation; L-phenylalanine degradation; acetoacetate and fumarate from L-phenylalanine: step 1/6.</text>
</comment>
<dbReference type="SUPFAM" id="SSF56534">
    <property type="entry name" value="Aromatic aminoacid monoxygenases, catalytic and oligomerization domains"/>
    <property type="match status" value="1"/>
</dbReference>
<evidence type="ECO:0000256" key="7">
    <source>
        <dbReference type="ARBA" id="ARBA00022723"/>
    </source>
</evidence>
<dbReference type="InterPro" id="IPR019774">
    <property type="entry name" value="Aromatic-AA_hydroxylase_C"/>
</dbReference>
<comment type="cofactor">
    <cofactor evidence="2 13">
        <name>Fe(2+)</name>
        <dbReference type="ChEBI" id="CHEBI:29033"/>
    </cofactor>
</comment>
<dbReference type="NCBIfam" id="NF008877">
    <property type="entry name" value="PRK11913.1-2"/>
    <property type="match status" value="1"/>
</dbReference>
<keyword evidence="8" id="KW-0560">Oxidoreductase</keyword>
<evidence type="ECO:0000256" key="12">
    <source>
        <dbReference type="ARBA" id="ARBA00029922"/>
    </source>
</evidence>
<dbReference type="CDD" id="cd03348">
    <property type="entry name" value="pro_PheOH"/>
    <property type="match status" value="1"/>
</dbReference>
<sequence>MGKQSKYVSRQPDENGIIHWSDEDNAVWRDLVDRQLKHIPGKACDEYMHGLELLDLPRDRVPQLHEVNAVLQETTGWQVAQVPALIPFDEFFRLLANKEFPVATFIRTREEFDYLQEPDIFHEIFGHCPLLTNPAFAHFTHQYGKLGLNATPKERVYLARLYWFTVEFGLLKTADGLRIYGGGILSSPGETDYSLYSDKPERLPLRPLDALRTPYRIDIMQPLYYTIESTDELFEIADLDIMALVHEAMELGLFEPKFPPKEKLAANQ</sequence>
<dbReference type="Pfam" id="PF00351">
    <property type="entry name" value="Biopterin_H"/>
    <property type="match status" value="1"/>
</dbReference>
<dbReference type="InterPro" id="IPR018301">
    <property type="entry name" value="ArAA_hydroxylase_Fe/CU_BS"/>
</dbReference>
<dbReference type="Proteomes" id="UP000242087">
    <property type="component" value="Unassembled WGS sequence"/>
</dbReference>
<evidence type="ECO:0000256" key="2">
    <source>
        <dbReference type="ARBA" id="ARBA00001954"/>
    </source>
</evidence>
<comment type="similarity">
    <text evidence="4">Belongs to the biopterin-dependent aromatic amino acid hydroxylase family.</text>
</comment>
<dbReference type="PROSITE" id="PS51410">
    <property type="entry name" value="BH4_AAA_HYDROXYL_2"/>
    <property type="match status" value="1"/>
</dbReference>
<protein>
    <recommendedName>
        <fullName evidence="6">Phenylalanine-4-hydroxylase</fullName>
        <ecNumber evidence="5">1.14.16.1</ecNumber>
    </recommendedName>
    <alternativeName>
        <fullName evidence="12">Phe-4-monooxygenase</fullName>
    </alternativeName>
</protein>
<reference evidence="17 18" key="1">
    <citation type="submission" date="2018-03" db="EMBL/GenBank/DDBJ databases">
        <title>Cross-interface Injection: A General Nanoliter Liquid Handling Method Applied to Single Cells Genome Amplification Automated Nanoliter Liquid Handling Applied to Single Cell Multiple Displacement Amplification.</title>
        <authorList>
            <person name="Yun J."/>
            <person name="Xu P."/>
            <person name="Xu J."/>
            <person name="Dai X."/>
            <person name="Wang Y."/>
            <person name="Zheng X."/>
            <person name="Cao C."/>
            <person name="Yi Q."/>
            <person name="Zhu Y."/>
            <person name="Wang L."/>
            <person name="Dong Z."/>
            <person name="Huang Y."/>
            <person name="Huang L."/>
            <person name="Du W."/>
        </authorList>
    </citation>
    <scope>NUCLEOTIDE SEQUENCE [LARGE SCALE GENOMIC DNA]</scope>
    <source>
        <strain evidence="16 18">A12-4</strain>
        <strain evidence="15 17">A9-4</strain>
    </source>
</reference>
<accession>A0A2T4D403</accession>
<feature type="binding site" evidence="13">
    <location>
        <position position="127"/>
    </location>
    <ligand>
        <name>Fe cation</name>
        <dbReference type="ChEBI" id="CHEBI:24875"/>
    </ligand>
</feature>
<keyword evidence="9 13" id="KW-0408">Iron</keyword>
<dbReference type="Gene3D" id="1.10.800.10">
    <property type="entry name" value="Aromatic amino acid hydroxylase"/>
    <property type="match status" value="1"/>
</dbReference>
<comment type="caution">
    <text evidence="16">The sequence shown here is derived from an EMBL/GenBank/DDBJ whole genome shotgun (WGS) entry which is preliminary data.</text>
</comment>
<evidence type="ECO:0000256" key="13">
    <source>
        <dbReference type="PIRSR" id="PIRSR601273-2"/>
    </source>
</evidence>
<evidence type="ECO:0000256" key="3">
    <source>
        <dbReference type="ARBA" id="ARBA00005088"/>
    </source>
</evidence>
<evidence type="ECO:0000256" key="8">
    <source>
        <dbReference type="ARBA" id="ARBA00023002"/>
    </source>
</evidence>
<dbReference type="EMBL" id="PYVG01000057">
    <property type="protein sequence ID" value="PTB88464.1"/>
    <property type="molecule type" value="Genomic_DNA"/>
</dbReference>
<dbReference type="UniPathway" id="UPA00139">
    <property type="reaction ID" value="UER00337"/>
</dbReference>
<feature type="binding site" evidence="13">
    <location>
        <position position="167"/>
    </location>
    <ligand>
        <name>Fe cation</name>
        <dbReference type="ChEBI" id="CHEBI:24875"/>
    </ligand>
</feature>
<dbReference type="NCBIfam" id="TIGR01267">
    <property type="entry name" value="Phe4hydrox_mono"/>
    <property type="match status" value="1"/>
</dbReference>
<keyword evidence="7 13" id="KW-0479">Metal-binding</keyword>
<evidence type="ECO:0000313" key="18">
    <source>
        <dbReference type="Proteomes" id="UP000242087"/>
    </source>
</evidence>
<dbReference type="AlphaFoldDB" id="A0A2T4D403"/>
<evidence type="ECO:0000256" key="1">
    <source>
        <dbReference type="ARBA" id="ARBA00001060"/>
    </source>
</evidence>
<feature type="binding site" evidence="13">
    <location>
        <position position="122"/>
    </location>
    <ligand>
        <name>Fe cation</name>
        <dbReference type="ChEBI" id="CHEBI:24875"/>
    </ligand>
</feature>
<evidence type="ECO:0000259" key="14">
    <source>
        <dbReference type="PROSITE" id="PS51410"/>
    </source>
</evidence>
<dbReference type="Proteomes" id="UP000241514">
    <property type="component" value="Unassembled WGS sequence"/>
</dbReference>
<evidence type="ECO:0000256" key="11">
    <source>
        <dbReference type="ARBA" id="ARBA00023232"/>
    </source>
</evidence>
<evidence type="ECO:0000313" key="16">
    <source>
        <dbReference type="EMBL" id="PTB88541.1"/>
    </source>
</evidence>
<evidence type="ECO:0000256" key="4">
    <source>
        <dbReference type="ARBA" id="ARBA00009712"/>
    </source>
</evidence>
<proteinExistence type="inferred from homology"/>
<keyword evidence="11" id="KW-0585">Phenylalanine catabolism</keyword>
<evidence type="ECO:0000313" key="15">
    <source>
        <dbReference type="EMBL" id="PTB88464.1"/>
    </source>
</evidence>
<name>A0A2T4D403_9GAMM</name>
<dbReference type="InterPro" id="IPR001273">
    <property type="entry name" value="ArAA_hydroxylase"/>
</dbReference>
<dbReference type="PANTHER" id="PTHR11473">
    <property type="entry name" value="AROMATIC AMINO ACID HYDROXYLASE"/>
    <property type="match status" value="1"/>
</dbReference>
<dbReference type="GO" id="GO:0004505">
    <property type="term" value="F:phenylalanine 4-monooxygenase activity"/>
    <property type="evidence" value="ECO:0007669"/>
    <property type="project" value="UniProtKB-EC"/>
</dbReference>
<dbReference type="InterPro" id="IPR036329">
    <property type="entry name" value="Aro-AA_hydroxylase_C_sf"/>
</dbReference>